<accession>W2TNA6</accession>
<proteinExistence type="predicted"/>
<dbReference type="Proteomes" id="UP000053676">
    <property type="component" value="Unassembled WGS sequence"/>
</dbReference>
<evidence type="ECO:0000313" key="1">
    <source>
        <dbReference type="EMBL" id="ETN83585.1"/>
    </source>
</evidence>
<evidence type="ECO:0000313" key="2">
    <source>
        <dbReference type="Proteomes" id="UP000053676"/>
    </source>
</evidence>
<dbReference type="EMBL" id="KI658169">
    <property type="protein sequence ID" value="ETN83585.1"/>
    <property type="molecule type" value="Genomic_DNA"/>
</dbReference>
<dbReference type="AlphaFoldDB" id="W2TNA6"/>
<reference evidence="2" key="1">
    <citation type="journal article" date="2014" name="Nat. Genet.">
        <title>Genome of the human hookworm Necator americanus.</title>
        <authorList>
            <person name="Tang Y.T."/>
            <person name="Gao X."/>
            <person name="Rosa B.A."/>
            <person name="Abubucker S."/>
            <person name="Hallsworth-Pepin K."/>
            <person name="Martin J."/>
            <person name="Tyagi R."/>
            <person name="Heizer E."/>
            <person name="Zhang X."/>
            <person name="Bhonagiri-Palsikar V."/>
            <person name="Minx P."/>
            <person name="Warren W.C."/>
            <person name="Wang Q."/>
            <person name="Zhan B."/>
            <person name="Hotez P.J."/>
            <person name="Sternberg P.W."/>
            <person name="Dougall A."/>
            <person name="Gaze S.T."/>
            <person name="Mulvenna J."/>
            <person name="Sotillo J."/>
            <person name="Ranganathan S."/>
            <person name="Rabelo E.M."/>
            <person name="Wilson R.K."/>
            <person name="Felgner P.L."/>
            <person name="Bethony J."/>
            <person name="Hawdon J.M."/>
            <person name="Gasser R.B."/>
            <person name="Loukas A."/>
            <person name="Mitreva M."/>
        </authorList>
    </citation>
    <scope>NUCLEOTIDE SEQUENCE [LARGE SCALE GENOMIC DNA]</scope>
</reference>
<protein>
    <submittedName>
        <fullName evidence="1">Uncharacterized protein</fullName>
    </submittedName>
</protein>
<name>W2TNA6_NECAM</name>
<dbReference type="KEGG" id="nai:NECAME_07343"/>
<organism evidence="1 2">
    <name type="scientific">Necator americanus</name>
    <name type="common">Human hookworm</name>
    <dbReference type="NCBI Taxonomy" id="51031"/>
    <lineage>
        <taxon>Eukaryota</taxon>
        <taxon>Metazoa</taxon>
        <taxon>Ecdysozoa</taxon>
        <taxon>Nematoda</taxon>
        <taxon>Chromadorea</taxon>
        <taxon>Rhabditida</taxon>
        <taxon>Rhabditina</taxon>
        <taxon>Rhabditomorpha</taxon>
        <taxon>Strongyloidea</taxon>
        <taxon>Ancylostomatidae</taxon>
        <taxon>Bunostominae</taxon>
        <taxon>Necator</taxon>
    </lineage>
</organism>
<gene>
    <name evidence="1" type="ORF">NECAME_07343</name>
</gene>
<sequence>MKLASGIGYNTVGHIPSPSVRNLVSGPKRLCPAAFSARTANAYKVSGDKLSTITVVAFDGAGITKHSFSIF</sequence>
<keyword evidence="2" id="KW-1185">Reference proteome</keyword>